<keyword evidence="3 4" id="KW-0949">S-adenosyl-L-methionine</keyword>
<dbReference type="InterPro" id="IPR025799">
    <property type="entry name" value="Arg_MeTrfase"/>
</dbReference>
<name>A0ABN9PSM4_9DINO</name>
<proteinExistence type="predicted"/>
<keyword evidence="9" id="KW-1185">Reference proteome</keyword>
<evidence type="ECO:0000256" key="2">
    <source>
        <dbReference type="ARBA" id="ARBA00022679"/>
    </source>
</evidence>
<dbReference type="Pfam" id="PF22528">
    <property type="entry name" value="PRMT_C"/>
    <property type="match status" value="1"/>
</dbReference>
<evidence type="ECO:0000256" key="3">
    <source>
        <dbReference type="ARBA" id="ARBA00022691"/>
    </source>
</evidence>
<keyword evidence="2 4" id="KW-0808">Transferase</keyword>
<dbReference type="PROSITE" id="PS51678">
    <property type="entry name" value="SAM_MT_PRMT"/>
    <property type="match status" value="1"/>
</dbReference>
<dbReference type="Gene3D" id="3.40.50.150">
    <property type="entry name" value="Vaccinia Virus protein VP39"/>
    <property type="match status" value="1"/>
</dbReference>
<evidence type="ECO:0000259" key="6">
    <source>
        <dbReference type="Pfam" id="PF13649"/>
    </source>
</evidence>
<dbReference type="Pfam" id="PF13649">
    <property type="entry name" value="Methyltransf_25"/>
    <property type="match status" value="1"/>
</dbReference>
<evidence type="ECO:0000313" key="8">
    <source>
        <dbReference type="EMBL" id="CAK0794609.1"/>
    </source>
</evidence>
<evidence type="ECO:0000259" key="7">
    <source>
        <dbReference type="Pfam" id="PF22528"/>
    </source>
</evidence>
<feature type="domain" description="Methyltransferase" evidence="6">
    <location>
        <begin position="58"/>
        <end position="111"/>
    </location>
</feature>
<dbReference type="PANTHER" id="PTHR11006">
    <property type="entry name" value="PROTEIN ARGININE N-METHYLTRANSFERASE"/>
    <property type="match status" value="1"/>
</dbReference>
<dbReference type="Gene3D" id="2.70.160.11">
    <property type="entry name" value="Hnrnp arginine n-methyltransferase1"/>
    <property type="match status" value="1"/>
</dbReference>
<dbReference type="InterPro" id="IPR029063">
    <property type="entry name" value="SAM-dependent_MTases_sf"/>
</dbReference>
<dbReference type="PANTHER" id="PTHR11006:SF4">
    <property type="entry name" value="PROTEIN ARGININE N-METHYLTRANSFERASE 7"/>
    <property type="match status" value="1"/>
</dbReference>
<sequence>MEGAPAAGAAGSTTPGAAEAGEDYFSGASSVHRLMLSDRARNDAYAAALLRHAPGRVVLDVGTGTGWLALFAAARAGARHVFAVEACAEMAAVARELARRNGLEGRVTVLAKRGEVCARAARSSSGDLRLPGADAPAKVEVLVSEWMGFYLLHESMVESVLVLRDRFLDPAEGVLLPSHCTMFCAPVAVEGPDGEEHGFYGLAGFDEVVFGQAPKRRLHEGAAFTQDPLGLSGRSLEGELFQQGQPNCVHGVRPWDLLAPGAAFKQIDLYACAAQELRQFSSGELEFQVAGSLLPLASHLGADRALWGGVAVWFDCAFRGRQGGVPDVPDVVLSTSPHARPTHWLQTVIWLGAATDEGLEPCPVRVDPGARVHVELEFEQDEENPRWYDISLSARLGAAEAAPPAAAAEPAAAGHGAR</sequence>
<feature type="domain" description="Protein arginine N-methyltransferase" evidence="7">
    <location>
        <begin position="248"/>
        <end position="393"/>
    </location>
</feature>
<accession>A0ABN9PSM4</accession>
<protein>
    <recommendedName>
        <fullName evidence="10">Protein arginine N-methyltransferase</fullName>
    </recommendedName>
</protein>
<reference evidence="8" key="1">
    <citation type="submission" date="2023-10" db="EMBL/GenBank/DDBJ databases">
        <authorList>
            <person name="Chen Y."/>
            <person name="Shah S."/>
            <person name="Dougan E. K."/>
            <person name="Thang M."/>
            <person name="Chan C."/>
        </authorList>
    </citation>
    <scope>NUCLEOTIDE SEQUENCE [LARGE SCALE GENOMIC DNA]</scope>
</reference>
<dbReference type="EMBL" id="CAUYUJ010001170">
    <property type="protein sequence ID" value="CAK0794609.1"/>
    <property type="molecule type" value="Genomic_DNA"/>
</dbReference>
<evidence type="ECO:0008006" key="10">
    <source>
        <dbReference type="Google" id="ProtNLM"/>
    </source>
</evidence>
<evidence type="ECO:0000256" key="5">
    <source>
        <dbReference type="SAM" id="MobiDB-lite"/>
    </source>
</evidence>
<evidence type="ECO:0000313" key="9">
    <source>
        <dbReference type="Proteomes" id="UP001189429"/>
    </source>
</evidence>
<organism evidence="8 9">
    <name type="scientific">Prorocentrum cordatum</name>
    <dbReference type="NCBI Taxonomy" id="2364126"/>
    <lineage>
        <taxon>Eukaryota</taxon>
        <taxon>Sar</taxon>
        <taxon>Alveolata</taxon>
        <taxon>Dinophyceae</taxon>
        <taxon>Prorocentrales</taxon>
        <taxon>Prorocentraceae</taxon>
        <taxon>Prorocentrum</taxon>
    </lineage>
</organism>
<dbReference type="Proteomes" id="UP001189429">
    <property type="component" value="Unassembled WGS sequence"/>
</dbReference>
<evidence type="ECO:0000256" key="4">
    <source>
        <dbReference type="PROSITE-ProRule" id="PRU01015"/>
    </source>
</evidence>
<dbReference type="SUPFAM" id="SSF53335">
    <property type="entry name" value="S-adenosyl-L-methionine-dependent methyltransferases"/>
    <property type="match status" value="1"/>
</dbReference>
<feature type="region of interest" description="Disordered" evidence="5">
    <location>
        <begin position="399"/>
        <end position="418"/>
    </location>
</feature>
<dbReference type="InterPro" id="IPR041698">
    <property type="entry name" value="Methyltransf_25"/>
</dbReference>
<evidence type="ECO:0000256" key="1">
    <source>
        <dbReference type="ARBA" id="ARBA00022603"/>
    </source>
</evidence>
<keyword evidence="1 4" id="KW-0489">Methyltransferase</keyword>
<dbReference type="InterPro" id="IPR055135">
    <property type="entry name" value="PRMT_dom"/>
</dbReference>
<gene>
    <name evidence="8" type="ORF">PCOR1329_LOCUS4528</name>
</gene>
<comment type="caution">
    <text evidence="8">The sequence shown here is derived from an EMBL/GenBank/DDBJ whole genome shotgun (WGS) entry which is preliminary data.</text>
</comment>